<keyword evidence="2" id="KW-1185">Reference proteome</keyword>
<dbReference type="AlphaFoldDB" id="A0A6L5YYS5"/>
<protein>
    <recommendedName>
        <fullName evidence="3">STAS domain-containing protein</fullName>
    </recommendedName>
</protein>
<gene>
    <name evidence="1" type="ORF">GE300_07505</name>
</gene>
<evidence type="ECO:0000313" key="2">
    <source>
        <dbReference type="Proteomes" id="UP000474957"/>
    </source>
</evidence>
<dbReference type="EMBL" id="WIND01000004">
    <property type="protein sequence ID" value="MSU89461.1"/>
    <property type="molecule type" value="Genomic_DNA"/>
</dbReference>
<organism evidence="1 2">
    <name type="scientific">Halovulum marinum</name>
    <dbReference type="NCBI Taxonomy" id="2662447"/>
    <lineage>
        <taxon>Bacteria</taxon>
        <taxon>Pseudomonadati</taxon>
        <taxon>Pseudomonadota</taxon>
        <taxon>Alphaproteobacteria</taxon>
        <taxon>Rhodobacterales</taxon>
        <taxon>Paracoccaceae</taxon>
        <taxon>Halovulum</taxon>
    </lineage>
</organism>
<name>A0A6L5YYS5_9RHOB</name>
<accession>A0A6L5YYS5</accession>
<sequence>MSGQASQTDGAPATPVRIALPARVNLAAADALGAQLRAAGAGPVELSAEAVERICTPAVLWLVSAIRARPDAPIRVTGASDPFTDAFSDLGLFADLMRLEFAS</sequence>
<dbReference type="Proteomes" id="UP000474957">
    <property type="component" value="Unassembled WGS sequence"/>
</dbReference>
<evidence type="ECO:0008006" key="3">
    <source>
        <dbReference type="Google" id="ProtNLM"/>
    </source>
</evidence>
<evidence type="ECO:0000313" key="1">
    <source>
        <dbReference type="EMBL" id="MSU89461.1"/>
    </source>
</evidence>
<dbReference type="RefSeq" id="WP_154445945.1">
    <property type="nucleotide sequence ID" value="NZ_WIND01000004.1"/>
</dbReference>
<reference evidence="1 2" key="1">
    <citation type="submission" date="2019-10" db="EMBL/GenBank/DDBJ databases">
        <title>Cognatihalovulum marinum gen. nov. sp. nov., a new member of the family Rhodobacteraceae isolated from deep seawater of the Northwest Indian Ocean.</title>
        <authorList>
            <person name="Ruan C."/>
            <person name="Wang J."/>
            <person name="Zheng X."/>
            <person name="Song L."/>
            <person name="Zhu Y."/>
            <person name="Huang Y."/>
            <person name="Lu Z."/>
            <person name="Du W."/>
            <person name="Huang L."/>
            <person name="Dai X."/>
        </authorList>
    </citation>
    <scope>NUCLEOTIDE SEQUENCE [LARGE SCALE GENOMIC DNA]</scope>
    <source>
        <strain evidence="1 2">2CG4</strain>
    </source>
</reference>
<comment type="caution">
    <text evidence="1">The sequence shown here is derived from an EMBL/GenBank/DDBJ whole genome shotgun (WGS) entry which is preliminary data.</text>
</comment>
<proteinExistence type="predicted"/>